<keyword evidence="2" id="KW-1185">Reference proteome</keyword>
<comment type="caution">
    <text evidence="1">The sequence shown here is derived from an EMBL/GenBank/DDBJ whole genome shotgun (WGS) entry which is preliminary data.</text>
</comment>
<accession>A0ACC4CSF8</accession>
<dbReference type="Proteomes" id="UP000309997">
    <property type="component" value="Unassembled WGS sequence"/>
</dbReference>
<dbReference type="EMBL" id="RCHU02000002">
    <property type="protein sequence ID" value="KAL3603836.1"/>
    <property type="molecule type" value="Genomic_DNA"/>
</dbReference>
<name>A0ACC4CSF8_POPAL</name>
<organism evidence="1 2">
    <name type="scientific">Populus alba</name>
    <name type="common">White poplar</name>
    <dbReference type="NCBI Taxonomy" id="43335"/>
    <lineage>
        <taxon>Eukaryota</taxon>
        <taxon>Viridiplantae</taxon>
        <taxon>Streptophyta</taxon>
        <taxon>Embryophyta</taxon>
        <taxon>Tracheophyta</taxon>
        <taxon>Spermatophyta</taxon>
        <taxon>Magnoliopsida</taxon>
        <taxon>eudicotyledons</taxon>
        <taxon>Gunneridae</taxon>
        <taxon>Pentapetalae</taxon>
        <taxon>rosids</taxon>
        <taxon>fabids</taxon>
        <taxon>Malpighiales</taxon>
        <taxon>Salicaceae</taxon>
        <taxon>Saliceae</taxon>
        <taxon>Populus</taxon>
    </lineage>
</organism>
<proteinExistence type="predicted"/>
<reference evidence="1 2" key="1">
    <citation type="journal article" date="2024" name="Plant Biotechnol. J.">
        <title>Genome and CRISPR/Cas9 system of a widespread forest tree (Populus alba) in the world.</title>
        <authorList>
            <person name="Liu Y.J."/>
            <person name="Jiang P.F."/>
            <person name="Han X.M."/>
            <person name="Li X.Y."/>
            <person name="Wang H.M."/>
            <person name="Wang Y.J."/>
            <person name="Wang X.X."/>
            <person name="Zeng Q.Y."/>
        </authorList>
    </citation>
    <scope>NUCLEOTIDE SEQUENCE [LARGE SCALE GENOMIC DNA]</scope>
    <source>
        <strain evidence="2">cv. PAL-ZL1</strain>
    </source>
</reference>
<evidence type="ECO:0000313" key="1">
    <source>
        <dbReference type="EMBL" id="KAL3603836.1"/>
    </source>
</evidence>
<gene>
    <name evidence="1" type="ORF">D5086_004695</name>
</gene>
<protein>
    <submittedName>
        <fullName evidence="1">Uncharacterized protein</fullName>
    </submittedName>
</protein>
<sequence length="142" mass="15656">MERTFSQYLAPPISHGCLHFDLFVVNLKDSLGSLSVASELEVGRSKVELFAFYKSVSGFKITVVLVLNVSNESCTISKLPRTLVVCYPCSKILFWFDGGALRCRCGVRGPASAGQNVDIFLAGGFRAGSISWYIVVMIREMY</sequence>
<evidence type="ECO:0000313" key="2">
    <source>
        <dbReference type="Proteomes" id="UP000309997"/>
    </source>
</evidence>